<dbReference type="Gene3D" id="2.60.120.260">
    <property type="entry name" value="Galactose-binding domain-like"/>
    <property type="match status" value="1"/>
</dbReference>
<evidence type="ECO:0000313" key="2">
    <source>
        <dbReference type="EMBL" id="CAF3518983.1"/>
    </source>
</evidence>
<dbReference type="EMBL" id="CAJNYV010002976">
    <property type="protein sequence ID" value="CAF3518983.1"/>
    <property type="molecule type" value="Genomic_DNA"/>
</dbReference>
<dbReference type="EMBL" id="CAJNYD010004519">
    <property type="protein sequence ID" value="CAF3606627.1"/>
    <property type="molecule type" value="Genomic_DNA"/>
</dbReference>
<feature type="transmembrane region" description="Helical" evidence="1">
    <location>
        <begin position="31"/>
        <end position="50"/>
    </location>
</feature>
<sequence length="481" mass="53994">MASSFTQNLVPNDVNRSSKPKSCSCLNITKMILAALPTLVFGVFTTVFTLQQNLVARENRKQDQLQAEEKNIRSSFENFIDDISALLLDRKFNRSNPEHLLHIRIKTMTVLSYVDADRKVAIIWFLYESRLLRADRPENERLHLNGSDLSNLQFIGRPASLLSLSFLYLPGVYASNIAFQWCNLVGAVFNDAVMPNAKIIHSLILNSSFRQVYAPGLILGDLVLYGNDFQGAILHRAEFASGIDIFGEIDLTNSDLLHSFRAQQLVSDANIFAYPTINYRNARFSNGSFGPIDESNLVINGGAEDTCQSKENGTFWDSTASWPLMTIGPVHNDNDSYILDSSVLGNCSFFARSSGEQYLTQYTLLILFSVLIDSGQGAYNISAYAGCFGQGSNQITIIINFFKDNMLTLRKQQVLKIESEPQQWTNVTGNIPVDARIMQIEIHSLIVNSTGWCLVDNVKLNIFYNKTGQLIFIRLCFQYES</sequence>
<evidence type="ECO:0000313" key="5">
    <source>
        <dbReference type="EMBL" id="CAF4714419.1"/>
    </source>
</evidence>
<reference evidence="3" key="1">
    <citation type="submission" date="2021-02" db="EMBL/GenBank/DDBJ databases">
        <authorList>
            <person name="Nowell W R."/>
        </authorList>
    </citation>
    <scope>NUCLEOTIDE SEQUENCE</scope>
</reference>
<comment type="caution">
    <text evidence="3">The sequence shown here is derived from an EMBL/GenBank/DDBJ whole genome shotgun (WGS) entry which is preliminary data.</text>
</comment>
<accession>A0A818NKG4</accession>
<dbReference type="AlphaFoldDB" id="A0A818NKG4"/>
<dbReference type="SUPFAM" id="SSF141571">
    <property type="entry name" value="Pentapeptide repeat-like"/>
    <property type="match status" value="1"/>
</dbReference>
<name>A0A818NKG4_9BILA</name>
<dbReference type="EMBL" id="CAJOBO010001415">
    <property type="protein sequence ID" value="CAF4375721.1"/>
    <property type="molecule type" value="Genomic_DNA"/>
</dbReference>
<protein>
    <submittedName>
        <fullName evidence="3">Uncharacterized protein</fullName>
    </submittedName>
</protein>
<evidence type="ECO:0000313" key="3">
    <source>
        <dbReference type="EMBL" id="CAF3606627.1"/>
    </source>
</evidence>
<evidence type="ECO:0000313" key="4">
    <source>
        <dbReference type="EMBL" id="CAF4375721.1"/>
    </source>
</evidence>
<dbReference type="Proteomes" id="UP000663865">
    <property type="component" value="Unassembled WGS sequence"/>
</dbReference>
<gene>
    <name evidence="4" type="ORF">HFQ381_LOCUS18373</name>
    <name evidence="2" type="ORF">KIK155_LOCUS16806</name>
    <name evidence="3" type="ORF">LUA448_LOCUS30714</name>
    <name evidence="5" type="ORF">TOA249_LOCUS17864</name>
</gene>
<evidence type="ECO:0000313" key="6">
    <source>
        <dbReference type="Proteomes" id="UP000663833"/>
    </source>
</evidence>
<keyword evidence="1" id="KW-0472">Membrane</keyword>
<dbReference type="Proteomes" id="UP000663838">
    <property type="component" value="Unassembled WGS sequence"/>
</dbReference>
<keyword evidence="1" id="KW-0812">Transmembrane</keyword>
<organism evidence="3 6">
    <name type="scientific">Rotaria socialis</name>
    <dbReference type="NCBI Taxonomy" id="392032"/>
    <lineage>
        <taxon>Eukaryota</taxon>
        <taxon>Metazoa</taxon>
        <taxon>Spiralia</taxon>
        <taxon>Gnathifera</taxon>
        <taxon>Rotifera</taxon>
        <taxon>Eurotatoria</taxon>
        <taxon>Bdelloidea</taxon>
        <taxon>Philodinida</taxon>
        <taxon>Philodinidae</taxon>
        <taxon>Rotaria</taxon>
    </lineage>
</organism>
<proteinExistence type="predicted"/>
<dbReference type="EMBL" id="CAJOBS010001296">
    <property type="protein sequence ID" value="CAF4714419.1"/>
    <property type="molecule type" value="Genomic_DNA"/>
</dbReference>
<keyword evidence="1" id="KW-1133">Transmembrane helix</keyword>
<dbReference type="Gene3D" id="2.160.20.80">
    <property type="entry name" value="E3 ubiquitin-protein ligase SopA"/>
    <property type="match status" value="1"/>
</dbReference>
<dbReference type="Proteomes" id="UP000663851">
    <property type="component" value="Unassembled WGS sequence"/>
</dbReference>
<dbReference type="Proteomes" id="UP000663833">
    <property type="component" value="Unassembled WGS sequence"/>
</dbReference>
<evidence type="ECO:0000256" key="1">
    <source>
        <dbReference type="SAM" id="Phobius"/>
    </source>
</evidence>